<feature type="region of interest" description="Disordered" evidence="1">
    <location>
        <begin position="616"/>
        <end position="636"/>
    </location>
</feature>
<feature type="compositionally biased region" description="Low complexity" evidence="1">
    <location>
        <begin position="245"/>
        <end position="260"/>
    </location>
</feature>
<dbReference type="InterPro" id="IPR009091">
    <property type="entry name" value="RCC1/BLIP-II"/>
</dbReference>
<dbReference type="PANTHER" id="PTHR45982:SF1">
    <property type="entry name" value="REGULATOR OF CHROMOSOME CONDENSATION"/>
    <property type="match status" value="1"/>
</dbReference>
<evidence type="ECO:0000313" key="3">
    <source>
        <dbReference type="Proteomes" id="UP001642484"/>
    </source>
</evidence>
<feature type="compositionally biased region" description="Low complexity" evidence="1">
    <location>
        <begin position="211"/>
        <end position="224"/>
    </location>
</feature>
<dbReference type="SUPFAM" id="SSF50985">
    <property type="entry name" value="RCC1/BLIP-II"/>
    <property type="match status" value="2"/>
</dbReference>
<reference evidence="2 3" key="1">
    <citation type="submission" date="2024-02" db="EMBL/GenBank/DDBJ databases">
        <authorList>
            <person name="Chen Y."/>
            <person name="Shah S."/>
            <person name="Dougan E. K."/>
            <person name="Thang M."/>
            <person name="Chan C."/>
        </authorList>
    </citation>
    <scope>NUCLEOTIDE SEQUENCE [LARGE SCALE GENOMIC DNA]</scope>
</reference>
<evidence type="ECO:0000256" key="1">
    <source>
        <dbReference type="SAM" id="MobiDB-lite"/>
    </source>
</evidence>
<feature type="compositionally biased region" description="Acidic residues" evidence="1">
    <location>
        <begin position="312"/>
        <end position="321"/>
    </location>
</feature>
<dbReference type="EMBL" id="CAXAMN010024773">
    <property type="protein sequence ID" value="CAK9089797.1"/>
    <property type="molecule type" value="Genomic_DNA"/>
</dbReference>
<sequence length="1149" mass="123653">MSRSSGTIGPRGDARALGRVTGPLHHAPVGWGAWASPIRTRAGRTANWHRRTKPARTDPPFPAKLVMTMNSSNFPVKDPGSKCLTARVLRWCVGPTFKAAEPKAAGSWQFHGAKRLGVVNLDSRCFGGPSCEDLGEKSPALTATGDLGFLSTNDLDLIARGPSCAPENKPKRALTVRLHREAIAGLELKERPAPLSEASGAGRVEFDWAPQSAKKAQAEASEAGSSGGWATVGRRGRRPRDEADVPVPAEAGPKAAEPEVQLAETGALPLDAAQTLGSGGPFRAQGPFEATRTGERTAEDERCDPEVQLQADDPEEADDGEDRATGWSGSDSEDGSSAGEWVTEEGIQPDADVRVTCATADYSVQNVPRDGRCEEDAERQVPWHLLAESRLYQPQWSTWLKWLDTARVDRCVEVPPLELHALRLRYGGAGIHHADMHAGAWPPLASVSTQNEATLATRCGVMALAFGLGSLQDELHGLEDEEQLLALVPRFLRHFLLRAALATSPSSPSELWELLRRAEEVVLGTWRSRLRESRTESRVACDVCCSDASCPFAGEGLCPADTQFDANQDLRDLTLSQPADAAVFVLSMASKVFFPEGDQLWSRAELALDQLEQESDAPHDLNLPDPESEARADKDAADGRTAFRNVVRKWSFQVLKSLRLALSLMIYLGAPSVGRRNQGERTFHAMESGRSRSRTREGRCPRDEVPKWTINVSLPSGSSMRCSKSCSCKVWELKAAAKEFFRCPFLLMISADGQLLDGRQTLEEAHLHHGDHLTAVIQAPKMAATYGAFALWCCGGGTVTWGDAECGGDCSSVQDQLKHVQDIYASVCAFAAITADGSVVTWGHPDAGGDSSLVRDQLTNVQHIQASQRAFAALRADRSVVTWGNPTAGGDSSGVRSQLHGVRELRASAGAFAAVLSDRSVVTWGDPERGGDSSAVREQLQTVQQIQASSSAFAAVLADESVVTWGKAEDGGDSSRVRDELKHVQTIKSSACAFAAILADRSVVTWGNREYGGDSSEIQDQLKDVQEIQASECAFAAIRSDGSVVTWGDPDFGGDCSLVQDQLKNVQKIQASHFAFCALLKNGGAVTWGDAHAGGDSWMLQDQLHDVQHIHASHYAFAAVLADGSLVTWGASHAGGGMPRAKREELQVL</sequence>
<protein>
    <submittedName>
        <fullName evidence="2">Uncharacterized protein</fullName>
    </submittedName>
</protein>
<name>A0ABP0QSA1_9DINO</name>
<feature type="region of interest" description="Disordered" evidence="1">
    <location>
        <begin position="210"/>
        <end position="260"/>
    </location>
</feature>
<organism evidence="2 3">
    <name type="scientific">Durusdinium trenchii</name>
    <dbReference type="NCBI Taxonomy" id="1381693"/>
    <lineage>
        <taxon>Eukaryota</taxon>
        <taxon>Sar</taxon>
        <taxon>Alveolata</taxon>
        <taxon>Dinophyceae</taxon>
        <taxon>Suessiales</taxon>
        <taxon>Symbiodiniaceae</taxon>
        <taxon>Durusdinium</taxon>
    </lineage>
</organism>
<keyword evidence="3" id="KW-1185">Reference proteome</keyword>
<feature type="compositionally biased region" description="Low complexity" evidence="1">
    <location>
        <begin position="326"/>
        <end position="340"/>
    </location>
</feature>
<accession>A0ABP0QSA1</accession>
<dbReference type="InterPro" id="IPR051553">
    <property type="entry name" value="Ran_GTPase-activating"/>
</dbReference>
<comment type="caution">
    <text evidence="2">The sequence shown here is derived from an EMBL/GenBank/DDBJ whole genome shotgun (WGS) entry which is preliminary data.</text>
</comment>
<evidence type="ECO:0000313" key="2">
    <source>
        <dbReference type="EMBL" id="CAK9089797.1"/>
    </source>
</evidence>
<feature type="region of interest" description="Disordered" evidence="1">
    <location>
        <begin position="272"/>
        <end position="340"/>
    </location>
</feature>
<proteinExistence type="predicted"/>
<dbReference type="Proteomes" id="UP001642484">
    <property type="component" value="Unassembled WGS sequence"/>
</dbReference>
<gene>
    <name evidence="2" type="ORF">CCMP2556_LOCUS43193</name>
</gene>
<dbReference type="Gene3D" id="2.130.10.30">
    <property type="entry name" value="Regulator of chromosome condensation 1/beta-lactamase-inhibitor protein II"/>
    <property type="match status" value="2"/>
</dbReference>
<dbReference type="PANTHER" id="PTHR45982">
    <property type="entry name" value="REGULATOR OF CHROMOSOME CONDENSATION"/>
    <property type="match status" value="1"/>
</dbReference>